<organism evidence="1 2">
    <name type="scientific">Glomus cerebriforme</name>
    <dbReference type="NCBI Taxonomy" id="658196"/>
    <lineage>
        <taxon>Eukaryota</taxon>
        <taxon>Fungi</taxon>
        <taxon>Fungi incertae sedis</taxon>
        <taxon>Mucoromycota</taxon>
        <taxon>Glomeromycotina</taxon>
        <taxon>Glomeromycetes</taxon>
        <taxon>Glomerales</taxon>
        <taxon>Glomeraceae</taxon>
        <taxon>Glomus</taxon>
    </lineage>
</organism>
<dbReference type="Gene3D" id="3.80.10.10">
    <property type="entry name" value="Ribonuclease Inhibitor"/>
    <property type="match status" value="2"/>
</dbReference>
<evidence type="ECO:0008006" key="3">
    <source>
        <dbReference type="Google" id="ProtNLM"/>
    </source>
</evidence>
<dbReference type="SUPFAM" id="SSF52047">
    <property type="entry name" value="RNI-like"/>
    <property type="match status" value="2"/>
</dbReference>
<dbReference type="OrthoDB" id="2344483at2759"/>
<evidence type="ECO:0000313" key="2">
    <source>
        <dbReference type="Proteomes" id="UP000265703"/>
    </source>
</evidence>
<dbReference type="EMBL" id="QKYT01000132">
    <property type="protein sequence ID" value="RIA92190.1"/>
    <property type="molecule type" value="Genomic_DNA"/>
</dbReference>
<dbReference type="Proteomes" id="UP000265703">
    <property type="component" value="Unassembled WGS sequence"/>
</dbReference>
<dbReference type="AlphaFoldDB" id="A0A397T146"/>
<evidence type="ECO:0000313" key="1">
    <source>
        <dbReference type="EMBL" id="RIA92190.1"/>
    </source>
</evidence>
<proteinExistence type="predicted"/>
<comment type="caution">
    <text evidence="1">The sequence shown here is derived from an EMBL/GenBank/DDBJ whole genome shotgun (WGS) entry which is preliminary data.</text>
</comment>
<accession>A0A397T146</accession>
<gene>
    <name evidence="1" type="ORF">C1645_804766</name>
</gene>
<reference evidence="1 2" key="1">
    <citation type="submission" date="2018-06" db="EMBL/GenBank/DDBJ databases">
        <title>Comparative genomics reveals the genomic features of Rhizophagus irregularis, R. cerebriforme, R. diaphanum and Gigaspora rosea, and their symbiotic lifestyle signature.</title>
        <authorList>
            <person name="Morin E."/>
            <person name="San Clemente H."/>
            <person name="Chen E.C.H."/>
            <person name="De La Providencia I."/>
            <person name="Hainaut M."/>
            <person name="Kuo A."/>
            <person name="Kohler A."/>
            <person name="Murat C."/>
            <person name="Tang N."/>
            <person name="Roy S."/>
            <person name="Loubradou J."/>
            <person name="Henrissat B."/>
            <person name="Grigoriev I.V."/>
            <person name="Corradi N."/>
            <person name="Roux C."/>
            <person name="Martin F.M."/>
        </authorList>
    </citation>
    <scope>NUCLEOTIDE SEQUENCE [LARGE SCALE GENOMIC DNA]</scope>
    <source>
        <strain evidence="1 2">DAOM 227022</strain>
    </source>
</reference>
<sequence>MYRQINDDCLTMIFENFKEDKNNLYRCLLVNRDWCRISVKFLWGNVWDAISTPYEPYKKYKSDMSKVSSHILRTLISCLPNESKYLLYKNGIISTSTSSPLFNYASFCKVLSFNEIRIIIDIYLNNIQPTSEENINLVSREILNMFMNQLSLKELSLIYNKYYHEKSYNKILKNQMNMSFVDFPGAKDYLKSLSKLTCYNVALCKLPQICHNIQSLNIIFEYDVYSEELVNLISSQKSIKSLSLKFNGSNNHWEEFTLSLKKHSNTLTKLNINWKDNHWPLSFIKDFKNLEELELSLSYTDKECPYSDYLMDLEDFIFPRLRILKFVDFPEVGIMIKFIENNGKNLKEFYAINDDDYEDSYMEIDEIEHSLTKHSDTILRLYLLEPSSLSYIIKFINLQELVIAFFTCPEEFEILQHITFPHLEILKFVKECPKVEMVIKFLENNGKNLKEFCSYRCDNSLSLAIAKCCPNLKFLYVQFMKRETLREIFDNCQQLESIEVWSDEKHLKGKEVLEIVTKHSPKNFHKLRLYESNISELHTKDLESFFIEWNNRLPQKSLSFIIHNVQKDHLIHDDNFEKNNKIKKIIEKYKDLSVIKKFKVIKSYEFDFSIHLPDTLLYSNYYEEGIFCI</sequence>
<protein>
    <recommendedName>
        <fullName evidence="3">F-box domain-containing protein</fullName>
    </recommendedName>
</protein>
<name>A0A397T146_9GLOM</name>
<dbReference type="InterPro" id="IPR032675">
    <property type="entry name" value="LRR_dom_sf"/>
</dbReference>
<keyword evidence="2" id="KW-1185">Reference proteome</keyword>